<organism evidence="2 3">
    <name type="scientific">Candidatus Sungiibacteriota bacterium</name>
    <dbReference type="NCBI Taxonomy" id="2750080"/>
    <lineage>
        <taxon>Bacteria</taxon>
        <taxon>Candidatus Sungiibacteriota</taxon>
    </lineage>
</organism>
<gene>
    <name evidence="2" type="ORF">HY221_01095</name>
</gene>
<dbReference type="Proteomes" id="UP000753196">
    <property type="component" value="Unassembled WGS sequence"/>
</dbReference>
<reference evidence="2" key="1">
    <citation type="submission" date="2020-07" db="EMBL/GenBank/DDBJ databases">
        <title>Huge and variable diversity of episymbiotic CPR bacteria and DPANN archaea in groundwater ecosystems.</title>
        <authorList>
            <person name="He C.Y."/>
            <person name="Keren R."/>
            <person name="Whittaker M."/>
            <person name="Farag I.F."/>
            <person name="Doudna J."/>
            <person name="Cate J.H.D."/>
            <person name="Banfield J.F."/>
        </authorList>
    </citation>
    <scope>NUCLEOTIDE SEQUENCE</scope>
    <source>
        <strain evidence="2">NC_groundwater_973_Pr1_S-0.2um_54_13</strain>
    </source>
</reference>
<sequence length="49" mass="5602">MSILSKINAFFDKLLGRQKKEQEWAQQFDGKPAKPDNLIPMDPEAPTQT</sequence>
<name>A0A932QZW7_9BACT</name>
<dbReference type="EMBL" id="JACQCR010000026">
    <property type="protein sequence ID" value="MBI3630918.1"/>
    <property type="molecule type" value="Genomic_DNA"/>
</dbReference>
<accession>A0A932QZW7</accession>
<feature type="region of interest" description="Disordered" evidence="1">
    <location>
        <begin position="22"/>
        <end position="49"/>
    </location>
</feature>
<proteinExistence type="predicted"/>
<comment type="caution">
    <text evidence="2">The sequence shown here is derived from an EMBL/GenBank/DDBJ whole genome shotgun (WGS) entry which is preliminary data.</text>
</comment>
<evidence type="ECO:0000313" key="2">
    <source>
        <dbReference type="EMBL" id="MBI3630918.1"/>
    </source>
</evidence>
<evidence type="ECO:0000256" key="1">
    <source>
        <dbReference type="SAM" id="MobiDB-lite"/>
    </source>
</evidence>
<protein>
    <submittedName>
        <fullName evidence="2">Uncharacterized protein</fullName>
    </submittedName>
</protein>
<dbReference type="AlphaFoldDB" id="A0A932QZW7"/>
<evidence type="ECO:0000313" key="3">
    <source>
        <dbReference type="Proteomes" id="UP000753196"/>
    </source>
</evidence>